<dbReference type="AlphaFoldDB" id="K1UWH1"/>
<comment type="caution">
    <text evidence="2">The sequence shown here is derived from an EMBL/GenBank/DDBJ whole genome shotgun (WGS) entry which is preliminary data.</text>
</comment>
<feature type="compositionally biased region" description="Basic and acidic residues" evidence="1">
    <location>
        <begin position="40"/>
        <end position="49"/>
    </location>
</feature>
<proteinExistence type="predicted"/>
<organism evidence="2">
    <name type="scientific">human gut metagenome</name>
    <dbReference type="NCBI Taxonomy" id="408170"/>
    <lineage>
        <taxon>unclassified sequences</taxon>
        <taxon>metagenomes</taxon>
        <taxon>organismal metagenomes</taxon>
    </lineage>
</organism>
<accession>K1UWH1</accession>
<sequence>MLDTAKFKMWYFGKRHINKLIPPRYRCIFDAVDVADDTRLPKQKKTEARKGRRKKNPKRKQKRIKQQEKRIKSSLI</sequence>
<feature type="compositionally biased region" description="Basic and acidic residues" evidence="1">
    <location>
        <begin position="65"/>
        <end position="76"/>
    </location>
</feature>
<reference evidence="2" key="1">
    <citation type="journal article" date="2013" name="Environ. Microbiol.">
        <title>Microbiota from the distal guts of lean and obese adolescents exhibit partial functional redundancy besides clear differences in community structure.</title>
        <authorList>
            <person name="Ferrer M."/>
            <person name="Ruiz A."/>
            <person name="Lanza F."/>
            <person name="Haange S.B."/>
            <person name="Oberbach A."/>
            <person name="Till H."/>
            <person name="Bargiela R."/>
            <person name="Campoy C."/>
            <person name="Segura M.T."/>
            <person name="Richter M."/>
            <person name="von Bergen M."/>
            <person name="Seifert J."/>
            <person name="Suarez A."/>
        </authorList>
    </citation>
    <scope>NUCLEOTIDE SEQUENCE</scope>
</reference>
<protein>
    <submittedName>
        <fullName evidence="2">Uncharacterized protein</fullName>
    </submittedName>
</protein>
<feature type="compositionally biased region" description="Basic residues" evidence="1">
    <location>
        <begin position="50"/>
        <end position="64"/>
    </location>
</feature>
<feature type="region of interest" description="Disordered" evidence="1">
    <location>
        <begin position="40"/>
        <end position="76"/>
    </location>
</feature>
<evidence type="ECO:0000313" key="2">
    <source>
        <dbReference type="EMBL" id="EKC75966.1"/>
    </source>
</evidence>
<evidence type="ECO:0000256" key="1">
    <source>
        <dbReference type="SAM" id="MobiDB-lite"/>
    </source>
</evidence>
<dbReference type="EMBL" id="AJWZ01000719">
    <property type="protein sequence ID" value="EKC75966.1"/>
    <property type="molecule type" value="Genomic_DNA"/>
</dbReference>
<gene>
    <name evidence="2" type="ORF">OBE_01092</name>
</gene>
<name>K1UWH1_9ZZZZ</name>